<dbReference type="Proteomes" id="UP001139125">
    <property type="component" value="Unassembled WGS sequence"/>
</dbReference>
<evidence type="ECO:0000313" key="2">
    <source>
        <dbReference type="EMBL" id="MCP9291075.1"/>
    </source>
</evidence>
<sequence>MRVAITHILILLVSGFWASLQAQTTAVMQVRVEIVSGAGLSSIEEGLIDLSSVDANNNNVKAGGFSLQTSPGTDVSISIVENAGIKNYDGEAIEFESLQVDKRTMETGEHHISLNGKIKDLSSLKGHYQGDVTAVIEYL</sequence>
<keyword evidence="3" id="KW-1185">Reference proteome</keyword>
<name>A0A9X2L2F8_9BACT</name>
<comment type="caution">
    <text evidence="2">The sequence shown here is derived from an EMBL/GenBank/DDBJ whole genome shotgun (WGS) entry which is preliminary data.</text>
</comment>
<feature type="chain" id="PRO_5040794630" description="DUF4402 domain-containing protein" evidence="1">
    <location>
        <begin position="23"/>
        <end position="139"/>
    </location>
</feature>
<evidence type="ECO:0000313" key="3">
    <source>
        <dbReference type="Proteomes" id="UP001139125"/>
    </source>
</evidence>
<evidence type="ECO:0000256" key="1">
    <source>
        <dbReference type="SAM" id="SignalP"/>
    </source>
</evidence>
<dbReference type="EMBL" id="JANDBC010000001">
    <property type="protein sequence ID" value="MCP9291075.1"/>
    <property type="molecule type" value="Genomic_DNA"/>
</dbReference>
<protein>
    <recommendedName>
        <fullName evidence="4">DUF4402 domain-containing protein</fullName>
    </recommendedName>
</protein>
<dbReference type="AlphaFoldDB" id="A0A9X2L2F8"/>
<dbReference type="RefSeq" id="WP_255133702.1">
    <property type="nucleotide sequence ID" value="NZ_JANDBC010000001.1"/>
</dbReference>
<feature type="signal peptide" evidence="1">
    <location>
        <begin position="1"/>
        <end position="22"/>
    </location>
</feature>
<proteinExistence type="predicted"/>
<gene>
    <name evidence="2" type="ORF">NM125_05730</name>
</gene>
<reference evidence="2" key="1">
    <citation type="submission" date="2022-06" db="EMBL/GenBank/DDBJ databases">
        <title>Gracilimonas sp. CAU 1638 isolated from sea sediment.</title>
        <authorList>
            <person name="Kim W."/>
        </authorList>
    </citation>
    <scope>NUCLEOTIDE SEQUENCE</scope>
    <source>
        <strain evidence="2">CAU 1638</strain>
    </source>
</reference>
<evidence type="ECO:0008006" key="4">
    <source>
        <dbReference type="Google" id="ProtNLM"/>
    </source>
</evidence>
<accession>A0A9X2L2F8</accession>
<keyword evidence="1" id="KW-0732">Signal</keyword>
<organism evidence="2 3">
    <name type="scientific">Gracilimonas sediminicola</name>
    <dbReference type="NCBI Taxonomy" id="2952158"/>
    <lineage>
        <taxon>Bacteria</taxon>
        <taxon>Pseudomonadati</taxon>
        <taxon>Balneolota</taxon>
        <taxon>Balneolia</taxon>
        <taxon>Balneolales</taxon>
        <taxon>Balneolaceae</taxon>
        <taxon>Gracilimonas</taxon>
    </lineage>
</organism>